<dbReference type="RefSeq" id="WP_396639446.1">
    <property type="nucleotide sequence ID" value="NZ_JBIQWL010000001.1"/>
</dbReference>
<dbReference type="Gene3D" id="3.30.750.24">
    <property type="entry name" value="STAS domain"/>
    <property type="match status" value="1"/>
</dbReference>
<dbReference type="EMBL" id="JBIQWL010000001">
    <property type="protein sequence ID" value="MFH8249513.1"/>
    <property type="molecule type" value="Genomic_DNA"/>
</dbReference>
<evidence type="ECO:0000256" key="4">
    <source>
        <dbReference type="ARBA" id="ARBA00023136"/>
    </source>
</evidence>
<feature type="transmembrane region" description="Helical" evidence="6">
    <location>
        <begin position="135"/>
        <end position="155"/>
    </location>
</feature>
<feature type="region of interest" description="Disordered" evidence="5">
    <location>
        <begin position="556"/>
        <end position="576"/>
    </location>
</feature>
<evidence type="ECO:0000256" key="6">
    <source>
        <dbReference type="SAM" id="Phobius"/>
    </source>
</evidence>
<accession>A0ABW7Q561</accession>
<sequence length="576" mass="61088">MSDTSRAASVRKIFTVLDWLPHYQWKWLRFDLIAALSVWALLVPQGIAYSSIAGVPPQYGLYAALGALVGYALFGTSGQVVTGPSAAVAAVSASVVALWASAGSEDWVAYTATLAVSAGVIYILLGVLKMGWISHFLSGAVLGGFVFGFGFGLIVDQTPKILGLPKAVGSYSDVLVGVVQNISDTSIPTLIVGVVSILVLLVFRRFLPLLPRTIIVVILGIVLSRVLDLESQGVKVVGEIPTGLPSFVWPDLPPVSPVNVILGSLAIIFIGYAESLAAAKEEGRRHGYEIDASQEMIGQGMANVASGLVGGYAVEGSLSKTTVADMAGQKTQLASLITAGLILVTILFLTGFFTTLPDAVLGAVVIDAGISLIKFKEFRYYRLSLRDFAAFIATALVVFFVGVLAGVIAGVLLSLLLLVVSASKSPTHQMAFDREHDVYVHHVTHPEAELVPGVLVVGIHGPLFFATADNFRAAVAEYVKAEEPYALVIDLSVVTVLDMDGVRVLGQIARELTAEQIRVLLVNVGTAHVELLRKTGMFDELGAENFQRTVRAAVAVAQSSHEPPQPQSSHEPPEPK</sequence>
<feature type="transmembrane region" description="Helical" evidence="6">
    <location>
        <begin position="333"/>
        <end position="353"/>
    </location>
</feature>
<feature type="transmembrane region" description="Helical" evidence="6">
    <location>
        <begin position="185"/>
        <end position="203"/>
    </location>
</feature>
<feature type="transmembrane region" description="Helical" evidence="6">
    <location>
        <begin position="388"/>
        <end position="420"/>
    </location>
</feature>
<keyword evidence="9" id="KW-1185">Reference proteome</keyword>
<reference evidence="8 9" key="1">
    <citation type="submission" date="2024-09" db="EMBL/GenBank/DDBJ databases">
        <authorList>
            <person name="Pan X."/>
        </authorList>
    </citation>
    <scope>NUCLEOTIDE SEQUENCE [LARGE SCALE GENOMIC DNA]</scope>
    <source>
        <strain evidence="8 9">B2969</strain>
    </source>
</reference>
<protein>
    <submittedName>
        <fullName evidence="8">SulP family inorganic anion transporter</fullName>
    </submittedName>
</protein>
<dbReference type="CDD" id="cd07042">
    <property type="entry name" value="STAS_SulP_like_sulfate_transporter"/>
    <property type="match status" value="1"/>
</dbReference>
<keyword evidence="3 6" id="KW-1133">Transmembrane helix</keyword>
<feature type="transmembrane region" description="Helical" evidence="6">
    <location>
        <begin position="260"/>
        <end position="279"/>
    </location>
</feature>
<keyword evidence="4 6" id="KW-0472">Membrane</keyword>
<dbReference type="InterPro" id="IPR011547">
    <property type="entry name" value="SLC26A/SulP_dom"/>
</dbReference>
<evidence type="ECO:0000256" key="5">
    <source>
        <dbReference type="SAM" id="MobiDB-lite"/>
    </source>
</evidence>
<dbReference type="Proteomes" id="UP001610861">
    <property type="component" value="Unassembled WGS sequence"/>
</dbReference>
<feature type="transmembrane region" description="Helical" evidence="6">
    <location>
        <begin position="210"/>
        <end position="227"/>
    </location>
</feature>
<organism evidence="8 9">
    <name type="scientific">Microbacterium alkaliflavum</name>
    <dbReference type="NCBI Taxonomy" id="3248839"/>
    <lineage>
        <taxon>Bacteria</taxon>
        <taxon>Bacillati</taxon>
        <taxon>Actinomycetota</taxon>
        <taxon>Actinomycetes</taxon>
        <taxon>Micrococcales</taxon>
        <taxon>Microbacteriaceae</taxon>
        <taxon>Microbacterium</taxon>
    </lineage>
</organism>
<dbReference type="PROSITE" id="PS50801">
    <property type="entry name" value="STAS"/>
    <property type="match status" value="1"/>
</dbReference>
<keyword evidence="2 6" id="KW-0812">Transmembrane</keyword>
<evidence type="ECO:0000259" key="7">
    <source>
        <dbReference type="PROSITE" id="PS50801"/>
    </source>
</evidence>
<comment type="caution">
    <text evidence="8">The sequence shown here is derived from an EMBL/GenBank/DDBJ whole genome shotgun (WGS) entry which is preliminary data.</text>
</comment>
<dbReference type="PANTHER" id="PTHR11814">
    <property type="entry name" value="SULFATE TRANSPORTER"/>
    <property type="match status" value="1"/>
</dbReference>
<evidence type="ECO:0000313" key="8">
    <source>
        <dbReference type="EMBL" id="MFH8249513.1"/>
    </source>
</evidence>
<feature type="transmembrane region" description="Helical" evidence="6">
    <location>
        <begin position="58"/>
        <end position="74"/>
    </location>
</feature>
<evidence type="ECO:0000256" key="3">
    <source>
        <dbReference type="ARBA" id="ARBA00022989"/>
    </source>
</evidence>
<feature type="transmembrane region" description="Helical" evidence="6">
    <location>
        <begin position="81"/>
        <end position="101"/>
    </location>
</feature>
<evidence type="ECO:0000256" key="2">
    <source>
        <dbReference type="ARBA" id="ARBA00022692"/>
    </source>
</evidence>
<feature type="compositionally biased region" description="Low complexity" evidence="5">
    <location>
        <begin position="556"/>
        <end position="570"/>
    </location>
</feature>
<name>A0ABW7Q561_9MICO</name>
<evidence type="ECO:0000313" key="9">
    <source>
        <dbReference type="Proteomes" id="UP001610861"/>
    </source>
</evidence>
<proteinExistence type="predicted"/>
<dbReference type="Pfam" id="PF01740">
    <property type="entry name" value="STAS"/>
    <property type="match status" value="1"/>
</dbReference>
<feature type="transmembrane region" description="Helical" evidence="6">
    <location>
        <begin position="107"/>
        <end position="128"/>
    </location>
</feature>
<dbReference type="InterPro" id="IPR001902">
    <property type="entry name" value="SLC26A/SulP_fam"/>
</dbReference>
<dbReference type="Pfam" id="PF00916">
    <property type="entry name" value="Sulfate_transp"/>
    <property type="match status" value="1"/>
</dbReference>
<dbReference type="SUPFAM" id="SSF52091">
    <property type="entry name" value="SpoIIaa-like"/>
    <property type="match status" value="1"/>
</dbReference>
<dbReference type="InterPro" id="IPR036513">
    <property type="entry name" value="STAS_dom_sf"/>
</dbReference>
<feature type="domain" description="STAS" evidence="7">
    <location>
        <begin position="444"/>
        <end position="557"/>
    </location>
</feature>
<feature type="transmembrane region" description="Helical" evidence="6">
    <location>
        <begin position="32"/>
        <end position="52"/>
    </location>
</feature>
<comment type="subcellular location">
    <subcellularLocation>
        <location evidence="1">Membrane</location>
        <topology evidence="1">Multi-pass membrane protein</topology>
    </subcellularLocation>
</comment>
<evidence type="ECO:0000256" key="1">
    <source>
        <dbReference type="ARBA" id="ARBA00004141"/>
    </source>
</evidence>
<gene>
    <name evidence="8" type="ORF">ACH3VR_04000</name>
</gene>
<dbReference type="InterPro" id="IPR002645">
    <property type="entry name" value="STAS_dom"/>
</dbReference>